<dbReference type="Pfam" id="PF05014">
    <property type="entry name" value="Nuc_deoxyrib_tr"/>
    <property type="match status" value="1"/>
</dbReference>
<evidence type="ECO:0000313" key="1">
    <source>
        <dbReference type="EMBL" id="AOX16845.1"/>
    </source>
</evidence>
<dbReference type="OrthoDB" id="9795789at2"/>
<dbReference type="AlphaFoldDB" id="A0A1D8UT66"/>
<protein>
    <submittedName>
        <fullName evidence="1">Uncharacterized protein</fullName>
    </submittedName>
</protein>
<dbReference type="STRING" id="153496.A0U89_06530"/>
<dbReference type="KEGG" id="kba:A0U89_06530"/>
<name>A0A1D8UT66_9PROT</name>
<accession>A0A1D8UT66</accession>
<reference evidence="1 2" key="1">
    <citation type="journal article" date="2016" name="Microb. Cell Fact.">
        <title>Dissection of exopolysaccharide biosynthesis in Kozakia baliensis.</title>
        <authorList>
            <person name="Brandt J.U."/>
            <person name="Jakob F."/>
            <person name="Behr J."/>
            <person name="Geissler A.J."/>
            <person name="Vogel R.F."/>
        </authorList>
    </citation>
    <scope>NUCLEOTIDE SEQUENCE [LARGE SCALE GENOMIC DNA]</scope>
    <source>
        <strain evidence="1 2">DSM 14400</strain>
    </source>
</reference>
<dbReference type="GO" id="GO:0009159">
    <property type="term" value="P:deoxyribonucleoside monophosphate catabolic process"/>
    <property type="evidence" value="ECO:0007669"/>
    <property type="project" value="TreeGrafter"/>
</dbReference>
<keyword evidence="2" id="KW-1185">Reference proteome</keyword>
<dbReference type="Proteomes" id="UP000179145">
    <property type="component" value="Chromosome"/>
</dbReference>
<dbReference type="SUPFAM" id="SSF52309">
    <property type="entry name" value="N-(deoxy)ribosyltransferase-like"/>
    <property type="match status" value="1"/>
</dbReference>
<dbReference type="PANTHER" id="PTHR15364:SF0">
    <property type="entry name" value="2'-DEOXYNUCLEOSIDE 5'-PHOSPHATE N-HYDROLASE 1"/>
    <property type="match status" value="1"/>
</dbReference>
<dbReference type="Gene3D" id="3.40.50.450">
    <property type="match status" value="1"/>
</dbReference>
<gene>
    <name evidence="1" type="ORF">A0U89_06530</name>
</gene>
<proteinExistence type="predicted"/>
<dbReference type="GO" id="GO:0070694">
    <property type="term" value="F:5-hydroxymethyl-dUMP N-hydrolase activity"/>
    <property type="evidence" value="ECO:0007669"/>
    <property type="project" value="TreeGrafter"/>
</dbReference>
<dbReference type="RefSeq" id="WP_070402563.1">
    <property type="nucleotide sequence ID" value="NZ_BJVW01000009.1"/>
</dbReference>
<sequence length="216" mass="24086">MMNSIDFPKRIYLAGDLVFRPNALKIFSRLKAICTEYGLDGVAPFDGQDAVRGLPPGRETIMTIVRADRDLMDRCDAGLFCIDPFRRSADMDPGTAVEIGYMHGLRKKMEGYTVDGRNYPEKVEDYWLKAWRQPLTQRSGAQELASGSQEDPDGMLAHSEGLLQNGMVEGFIEFSGGRVAVHENFETAFRIAAERLAMRLADASDDEKAGQQQTNI</sequence>
<organism evidence="1 2">
    <name type="scientific">Kozakia baliensis</name>
    <dbReference type="NCBI Taxonomy" id="153496"/>
    <lineage>
        <taxon>Bacteria</taxon>
        <taxon>Pseudomonadati</taxon>
        <taxon>Pseudomonadota</taxon>
        <taxon>Alphaproteobacteria</taxon>
        <taxon>Acetobacterales</taxon>
        <taxon>Acetobacteraceae</taxon>
        <taxon>Kozakia</taxon>
    </lineage>
</organism>
<dbReference type="InterPro" id="IPR051239">
    <property type="entry name" value="2'-dNMP_N-hydrolase"/>
</dbReference>
<dbReference type="EMBL" id="CP014674">
    <property type="protein sequence ID" value="AOX16845.1"/>
    <property type="molecule type" value="Genomic_DNA"/>
</dbReference>
<dbReference type="InterPro" id="IPR007710">
    <property type="entry name" value="Nucleoside_deoxyribTrfase"/>
</dbReference>
<evidence type="ECO:0000313" key="2">
    <source>
        <dbReference type="Proteomes" id="UP000179145"/>
    </source>
</evidence>
<dbReference type="PANTHER" id="PTHR15364">
    <property type="entry name" value="2'-DEOXYNUCLEOSIDE 5'-PHOSPHATE N-HYDROLASE 1"/>
    <property type="match status" value="1"/>
</dbReference>
<dbReference type="eggNOG" id="COG3613">
    <property type="taxonomic scope" value="Bacteria"/>
</dbReference>